<protein>
    <submittedName>
        <fullName evidence="3">Tlr2161 protein</fullName>
    </submittedName>
</protein>
<dbReference type="Proteomes" id="UP000000440">
    <property type="component" value="Chromosome"/>
</dbReference>
<dbReference type="CDD" id="cd00165">
    <property type="entry name" value="S4"/>
    <property type="match status" value="1"/>
</dbReference>
<keyword evidence="1" id="KW-0694">RNA-binding</keyword>
<dbReference type="EnsemblBacteria" id="BAC09713">
    <property type="protein sequence ID" value="BAC09713"/>
    <property type="gene ID" value="BAC09713"/>
</dbReference>
<dbReference type="Pfam" id="PF01479">
    <property type="entry name" value="S4"/>
    <property type="match status" value="1"/>
</dbReference>
<dbReference type="PANTHER" id="PTHR13633">
    <property type="entry name" value="MITOCHONDRIAL TRANSCRIPTION RESCUE FACTOR 1"/>
    <property type="match status" value="1"/>
</dbReference>
<dbReference type="AlphaFoldDB" id="Q8DGZ9"/>
<evidence type="ECO:0000259" key="2">
    <source>
        <dbReference type="SMART" id="SM00363"/>
    </source>
</evidence>
<organism evidence="3 4">
    <name type="scientific">Thermosynechococcus vestitus (strain NIES-2133 / IAM M-273 / BP-1)</name>
    <dbReference type="NCBI Taxonomy" id="197221"/>
    <lineage>
        <taxon>Bacteria</taxon>
        <taxon>Bacillati</taxon>
        <taxon>Cyanobacteriota</taxon>
        <taxon>Cyanophyceae</taxon>
        <taxon>Acaryochloridales</taxon>
        <taxon>Thermosynechococcaceae</taxon>
        <taxon>Thermosynechococcus</taxon>
    </lineage>
</organism>
<dbReference type="PROSITE" id="PS50889">
    <property type="entry name" value="S4"/>
    <property type="match status" value="1"/>
</dbReference>
<name>Q8DGZ9_THEVB</name>
<dbReference type="PATRIC" id="fig|197221.4.peg.2264"/>
<dbReference type="InterPro" id="IPR002942">
    <property type="entry name" value="S4_RNA-bd"/>
</dbReference>
<dbReference type="Gene3D" id="3.30.1370.160">
    <property type="match status" value="1"/>
</dbReference>
<proteinExistence type="predicted"/>
<dbReference type="NCBIfam" id="TIGR03069">
    <property type="entry name" value="PS_II_S4"/>
    <property type="match status" value="1"/>
</dbReference>
<reference evidence="3 4" key="1">
    <citation type="journal article" date="2002" name="DNA Res.">
        <title>Complete genome structure of the thermophilic cyanobacterium Thermosynechococcus elongatus BP-1.</title>
        <authorList>
            <person name="Nakamura Y."/>
            <person name="Kaneko T."/>
            <person name="Sato S."/>
            <person name="Ikeuchi M."/>
            <person name="Katoh H."/>
            <person name="Sasamoto S."/>
            <person name="Watanabe A."/>
            <person name="Iriguchi M."/>
            <person name="Kawashima K."/>
            <person name="Kimura T."/>
            <person name="Kishida Y."/>
            <person name="Kiyokawa C."/>
            <person name="Kohara M."/>
            <person name="Matsumoto M."/>
            <person name="Matsuno A."/>
            <person name="Nakazaki N."/>
            <person name="Shimpo S."/>
            <person name="Sugimoto M."/>
            <person name="Takeuchi C."/>
            <person name="Yamada M."/>
            <person name="Tabata S."/>
        </authorList>
    </citation>
    <scope>NUCLEOTIDE SEQUENCE [LARGE SCALE GENOMIC DNA]</scope>
    <source>
        <strain evidence="4">IAM M-273 / NIES-2133 / BP-1</strain>
    </source>
</reference>
<evidence type="ECO:0000313" key="4">
    <source>
        <dbReference type="Proteomes" id="UP000000440"/>
    </source>
</evidence>
<evidence type="ECO:0000313" key="3">
    <source>
        <dbReference type="EMBL" id="BAC09713.1"/>
    </source>
</evidence>
<accession>Q8DGZ9</accession>
<dbReference type="GO" id="GO:0003723">
    <property type="term" value="F:RNA binding"/>
    <property type="evidence" value="ECO:0007669"/>
    <property type="project" value="UniProtKB-KW"/>
</dbReference>
<dbReference type="EMBL" id="BA000039">
    <property type="protein sequence ID" value="BAC09713.1"/>
    <property type="molecule type" value="Genomic_DNA"/>
</dbReference>
<dbReference type="RefSeq" id="WP_011057995.1">
    <property type="nucleotide sequence ID" value="NC_004113.1"/>
</dbReference>
<dbReference type="SUPFAM" id="SSF55174">
    <property type="entry name" value="Alpha-L RNA-binding motif"/>
    <property type="match status" value="1"/>
</dbReference>
<dbReference type="InterPro" id="IPR012677">
    <property type="entry name" value="Nucleotide-bd_a/b_plait_sf"/>
</dbReference>
<dbReference type="InterPro" id="IPR036986">
    <property type="entry name" value="S4_RNA-bd_sf"/>
</dbReference>
<dbReference type="STRING" id="197221.gene:10748772"/>
<sequence>MVDLETALDTAIKTWSVVHTLFLPPDRVVEALGVLEQRADVHGLAWGGYPQAERCRLAIAPVELPLEGQQPPLALGRITGNFLFDPATYSDFEGAIASVGLDEGDYGDVILLGERGAQVILIPEKVSTLQKELKQVRTVPVTVDLCDWSELAVAPPQRKSLSTVEASLRLDAVASAGFGVSRSKMSEWISQGLVRVNWQVVQQPRYLLKVNDLIAIRGKGQLRIQEIQLTKKERYRIQMERTR</sequence>
<dbReference type="KEGG" id="tel:tlr2161"/>
<dbReference type="Gene3D" id="3.10.290.10">
    <property type="entry name" value="RNA-binding S4 domain"/>
    <property type="match status" value="1"/>
</dbReference>
<dbReference type="SMART" id="SM00363">
    <property type="entry name" value="S4"/>
    <property type="match status" value="1"/>
</dbReference>
<keyword evidence="4" id="KW-1185">Reference proteome</keyword>
<dbReference type="eggNOG" id="COG2302">
    <property type="taxonomic scope" value="Bacteria"/>
</dbReference>
<evidence type="ECO:0000256" key="1">
    <source>
        <dbReference type="PROSITE-ProRule" id="PRU00182"/>
    </source>
</evidence>
<gene>
    <name evidence="3" type="ordered locus">tlr2161</name>
</gene>
<dbReference type="Gene3D" id="3.30.70.330">
    <property type="match status" value="1"/>
</dbReference>
<dbReference type="PANTHER" id="PTHR13633:SF3">
    <property type="entry name" value="MITOCHONDRIAL TRANSCRIPTION RESCUE FACTOR 1"/>
    <property type="match status" value="1"/>
</dbReference>
<dbReference type="InterPro" id="IPR017506">
    <property type="entry name" value="PSII_S4"/>
</dbReference>
<feature type="domain" description="RNA-binding S4" evidence="2">
    <location>
        <begin position="168"/>
        <end position="223"/>
    </location>
</feature>